<evidence type="ECO:0000313" key="7">
    <source>
        <dbReference type="EMBL" id="SEI85462.1"/>
    </source>
</evidence>
<evidence type="ECO:0000313" key="9">
    <source>
        <dbReference type="Proteomes" id="UP000199280"/>
    </source>
</evidence>
<dbReference type="PROSITE" id="PS50893">
    <property type="entry name" value="ABC_TRANSPORTER_2"/>
    <property type="match status" value="1"/>
</dbReference>
<comment type="similarity">
    <text evidence="1">Belongs to the ABC transporter superfamily.</text>
</comment>
<dbReference type="EMBL" id="FNYT01000004">
    <property type="protein sequence ID" value="SEI85462.1"/>
    <property type="molecule type" value="Genomic_DNA"/>
</dbReference>
<name>A0A143YIG9_9LACT</name>
<dbReference type="Proteomes" id="UP000199280">
    <property type="component" value="Unassembled WGS sequence"/>
</dbReference>
<accession>A0A143YIG9</accession>
<proteinExistence type="inferred from homology"/>
<evidence type="ECO:0000313" key="8">
    <source>
        <dbReference type="Proteomes" id="UP000076878"/>
    </source>
</evidence>
<dbReference type="PANTHER" id="PTHR42711:SF5">
    <property type="entry name" value="ABC TRANSPORTER ATP-BINDING PROTEIN NATA"/>
    <property type="match status" value="1"/>
</dbReference>
<dbReference type="PANTHER" id="PTHR42711">
    <property type="entry name" value="ABC TRANSPORTER ATP-BINDING PROTEIN"/>
    <property type="match status" value="1"/>
</dbReference>
<keyword evidence="4 7" id="KW-0067">ATP-binding</keyword>
<reference evidence="6 8" key="1">
    <citation type="submission" date="2016-02" db="EMBL/GenBank/DDBJ databases">
        <authorList>
            <person name="Wen L."/>
            <person name="He K."/>
            <person name="Yang H."/>
        </authorList>
    </citation>
    <scope>NUCLEOTIDE SEQUENCE [LARGE SCALE GENOMIC DNA]</scope>
    <source>
        <strain evidence="6">Trichococcus_R210</strain>
    </source>
</reference>
<dbReference type="GO" id="GO:0005524">
    <property type="term" value="F:ATP binding"/>
    <property type="evidence" value="ECO:0007669"/>
    <property type="project" value="UniProtKB-KW"/>
</dbReference>
<dbReference type="InterPro" id="IPR003593">
    <property type="entry name" value="AAA+_ATPase"/>
</dbReference>
<dbReference type="InterPro" id="IPR027417">
    <property type="entry name" value="P-loop_NTPase"/>
</dbReference>
<keyword evidence="2" id="KW-0813">Transport</keyword>
<dbReference type="SUPFAM" id="SSF52540">
    <property type="entry name" value="P-loop containing nucleoside triphosphate hydrolases"/>
    <property type="match status" value="1"/>
</dbReference>
<dbReference type="InterPro" id="IPR050763">
    <property type="entry name" value="ABC_transporter_ATP-binding"/>
</dbReference>
<evidence type="ECO:0000256" key="1">
    <source>
        <dbReference type="ARBA" id="ARBA00005417"/>
    </source>
</evidence>
<feature type="domain" description="ABC transporter" evidence="5">
    <location>
        <begin position="4"/>
        <end position="229"/>
    </location>
</feature>
<dbReference type="RefSeq" id="WP_068621758.1">
    <property type="nucleotide sequence ID" value="NZ_FJNB01000004.1"/>
</dbReference>
<dbReference type="Pfam" id="PF00005">
    <property type="entry name" value="ABC_tran"/>
    <property type="match status" value="1"/>
</dbReference>
<evidence type="ECO:0000313" key="6">
    <source>
        <dbReference type="EMBL" id="CZQ89147.1"/>
    </source>
</evidence>
<sequence>MSVIEVRHVTKDYGHGRGIFDVSFEIAEGEVFGFLGPNGAGKTTTIRHLMGFSKPQEGELYINGKDCWKSAAIIKHDVGYLPGELAFPKGMTGEGFIQFMAEERQISDMSRTDYLKEMFELDSAMEIEAMSLGSKRKLALVTAFMHNPKVLILDEPTSGLDPVMQERFIQFILEEKKEGKTILLSSHIFSEVDATCDRIAIIKDGVVVSTIEAAKLKHNTNKTFKIEFATKKDYQQFLARTKFKIPVERPDQNQVKLNLTDETMQRLFTELSEVSIRFISEIKFTLEDYFMDFYDRKKSIAAGEENLEHGVH</sequence>
<dbReference type="Proteomes" id="UP000076878">
    <property type="component" value="Unassembled WGS sequence"/>
</dbReference>
<evidence type="ECO:0000259" key="5">
    <source>
        <dbReference type="PROSITE" id="PS50893"/>
    </source>
</evidence>
<dbReference type="STRING" id="640938.TR210_773"/>
<gene>
    <name evidence="7" type="ORF">SAMN05216375_10483</name>
    <name evidence="6" type="ORF">TR210_773</name>
</gene>
<dbReference type="CDD" id="cd03230">
    <property type="entry name" value="ABC_DR_subfamily_A"/>
    <property type="match status" value="1"/>
</dbReference>
<protein>
    <submittedName>
        <fullName evidence="7">ABC-2 type transport system ATP-binding protein</fullName>
    </submittedName>
    <submittedName>
        <fullName evidence="6">Abc transporter</fullName>
    </submittedName>
</protein>
<evidence type="ECO:0000256" key="4">
    <source>
        <dbReference type="ARBA" id="ARBA00022840"/>
    </source>
</evidence>
<evidence type="ECO:0000256" key="2">
    <source>
        <dbReference type="ARBA" id="ARBA00022448"/>
    </source>
</evidence>
<keyword evidence="3" id="KW-0547">Nucleotide-binding</keyword>
<dbReference type="Gene3D" id="3.40.50.300">
    <property type="entry name" value="P-loop containing nucleotide triphosphate hydrolases"/>
    <property type="match status" value="1"/>
</dbReference>
<dbReference type="InterPro" id="IPR003439">
    <property type="entry name" value="ABC_transporter-like_ATP-bd"/>
</dbReference>
<dbReference type="GO" id="GO:0016887">
    <property type="term" value="F:ATP hydrolysis activity"/>
    <property type="evidence" value="ECO:0007669"/>
    <property type="project" value="InterPro"/>
</dbReference>
<dbReference type="OrthoDB" id="9804819at2"/>
<organism evidence="6 8">
    <name type="scientific">Trichococcus ilyis</name>
    <dbReference type="NCBI Taxonomy" id="640938"/>
    <lineage>
        <taxon>Bacteria</taxon>
        <taxon>Bacillati</taxon>
        <taxon>Bacillota</taxon>
        <taxon>Bacilli</taxon>
        <taxon>Lactobacillales</taxon>
        <taxon>Carnobacteriaceae</taxon>
        <taxon>Trichococcus</taxon>
    </lineage>
</organism>
<keyword evidence="9" id="KW-1185">Reference proteome</keyword>
<dbReference type="AlphaFoldDB" id="A0A143YIG9"/>
<evidence type="ECO:0000256" key="3">
    <source>
        <dbReference type="ARBA" id="ARBA00022741"/>
    </source>
</evidence>
<dbReference type="EMBL" id="FJNB01000004">
    <property type="protein sequence ID" value="CZQ89147.1"/>
    <property type="molecule type" value="Genomic_DNA"/>
</dbReference>
<dbReference type="SMART" id="SM00382">
    <property type="entry name" value="AAA"/>
    <property type="match status" value="1"/>
</dbReference>
<reference evidence="7 9" key="2">
    <citation type="submission" date="2016-10" db="EMBL/GenBank/DDBJ databases">
        <authorList>
            <person name="Varghese N."/>
            <person name="Submissions S."/>
        </authorList>
    </citation>
    <scope>NUCLEOTIDE SEQUENCE [LARGE SCALE GENOMIC DNA]</scope>
    <source>
        <strain evidence="7 9">DSM 22150</strain>
    </source>
</reference>